<dbReference type="EMBL" id="BMHO01000001">
    <property type="protein sequence ID" value="GGD35282.1"/>
    <property type="molecule type" value="Genomic_DNA"/>
</dbReference>
<evidence type="ECO:0000256" key="1">
    <source>
        <dbReference type="ARBA" id="ARBA00022679"/>
    </source>
</evidence>
<dbReference type="SUPFAM" id="SSF53756">
    <property type="entry name" value="UDP-Glycosyltransferase/glycogen phosphorylase"/>
    <property type="match status" value="1"/>
</dbReference>
<keyword evidence="1" id="KW-0808">Transferase</keyword>
<dbReference type="Gene3D" id="3.40.50.2000">
    <property type="entry name" value="Glycogen Phosphorylase B"/>
    <property type="match status" value="2"/>
</dbReference>
<reference evidence="2" key="2">
    <citation type="submission" date="2020-09" db="EMBL/GenBank/DDBJ databases">
        <authorList>
            <person name="Sun Q."/>
            <person name="Zhou Y."/>
        </authorList>
    </citation>
    <scope>NUCLEOTIDE SEQUENCE</scope>
    <source>
        <strain evidence="2">CGMCC 1.15152</strain>
    </source>
</reference>
<proteinExistence type="predicted"/>
<evidence type="ECO:0000313" key="3">
    <source>
        <dbReference type="Proteomes" id="UP000633205"/>
    </source>
</evidence>
<dbReference type="GO" id="GO:0016757">
    <property type="term" value="F:glycosyltransferase activity"/>
    <property type="evidence" value="ECO:0007669"/>
    <property type="project" value="TreeGrafter"/>
</dbReference>
<dbReference type="Proteomes" id="UP000633205">
    <property type="component" value="Unassembled WGS sequence"/>
</dbReference>
<keyword evidence="3" id="KW-1185">Reference proteome</keyword>
<sequence>MGPVSPALAPEKRRIFNFPGWRDNAYVQLLQEEAVERGYELAGRPDFDEALRELTSPERRGVIHVQWTSPVTEWAVDAKDARRRADLFLDALYSAKQWGRRILWTLHNVLPHDVVYPKTALMLHERLAELADAIHVISPGTVELASAHYALPPEKVVGIPHCSYDGVYGDAPTDRAAAREAIGARPDGTAAMFFGWIRPYKGLEHLARAAEIAVGQGAEIEVLLAGRPQGAVDGILADLEAGPVRVTTHLQRVADEDVPTWFTAADVLVLPYRAILNSGNMFLAATYGLPIILPDAPHLVAEFGEEAWIRFFDHERPAESIAELLADGWFHQEEARAAARAFADARPPRAMAEAYADLVERLS</sequence>
<dbReference type="Pfam" id="PF13692">
    <property type="entry name" value="Glyco_trans_1_4"/>
    <property type="match status" value="1"/>
</dbReference>
<name>A0A917DGA4_9MICO</name>
<dbReference type="PANTHER" id="PTHR46401">
    <property type="entry name" value="GLYCOSYLTRANSFERASE WBBK-RELATED"/>
    <property type="match status" value="1"/>
</dbReference>
<organism evidence="2 3">
    <name type="scientific">Microbacterium faecale</name>
    <dbReference type="NCBI Taxonomy" id="1804630"/>
    <lineage>
        <taxon>Bacteria</taxon>
        <taxon>Bacillati</taxon>
        <taxon>Actinomycetota</taxon>
        <taxon>Actinomycetes</taxon>
        <taxon>Micrococcales</taxon>
        <taxon>Microbacteriaceae</taxon>
        <taxon>Microbacterium</taxon>
    </lineage>
</organism>
<comment type="caution">
    <text evidence="2">The sequence shown here is derived from an EMBL/GenBank/DDBJ whole genome shotgun (WGS) entry which is preliminary data.</text>
</comment>
<evidence type="ECO:0000313" key="2">
    <source>
        <dbReference type="EMBL" id="GGD35282.1"/>
    </source>
</evidence>
<accession>A0A917DGA4</accession>
<dbReference type="RefSeq" id="WP_188711630.1">
    <property type="nucleotide sequence ID" value="NZ_BMHO01000001.1"/>
</dbReference>
<protein>
    <submittedName>
        <fullName evidence="2">Peptidase M14</fullName>
    </submittedName>
</protein>
<reference evidence="2" key="1">
    <citation type="journal article" date="2014" name="Int. J. Syst. Evol. Microbiol.">
        <title>Complete genome sequence of Corynebacterium casei LMG S-19264T (=DSM 44701T), isolated from a smear-ripened cheese.</title>
        <authorList>
            <consortium name="US DOE Joint Genome Institute (JGI-PGF)"/>
            <person name="Walter F."/>
            <person name="Albersmeier A."/>
            <person name="Kalinowski J."/>
            <person name="Ruckert C."/>
        </authorList>
    </citation>
    <scope>NUCLEOTIDE SEQUENCE</scope>
    <source>
        <strain evidence="2">CGMCC 1.15152</strain>
    </source>
</reference>
<gene>
    <name evidence="2" type="ORF">GCM10010915_14710</name>
</gene>
<dbReference type="AlphaFoldDB" id="A0A917DGA4"/>
<dbReference type="GO" id="GO:0009103">
    <property type="term" value="P:lipopolysaccharide biosynthetic process"/>
    <property type="evidence" value="ECO:0007669"/>
    <property type="project" value="TreeGrafter"/>
</dbReference>
<dbReference type="PANTHER" id="PTHR46401:SF2">
    <property type="entry name" value="GLYCOSYLTRANSFERASE WBBK-RELATED"/>
    <property type="match status" value="1"/>
</dbReference>